<dbReference type="EMBL" id="JBHLSS010000154">
    <property type="protein sequence ID" value="MFC0712131.1"/>
    <property type="molecule type" value="Genomic_DNA"/>
</dbReference>
<reference evidence="1 2" key="1">
    <citation type="submission" date="2024-09" db="EMBL/GenBank/DDBJ databases">
        <authorList>
            <person name="Sun Q."/>
            <person name="Mori K."/>
        </authorList>
    </citation>
    <scope>NUCLEOTIDE SEQUENCE [LARGE SCALE GENOMIC DNA]</scope>
    <source>
        <strain evidence="1 2">NCAIM B.01794</strain>
    </source>
</reference>
<dbReference type="RefSeq" id="WP_376949494.1">
    <property type="nucleotide sequence ID" value="NZ_CP171449.1"/>
</dbReference>
<dbReference type="Proteomes" id="UP001589891">
    <property type="component" value="Unassembled WGS sequence"/>
</dbReference>
<sequence>MRTLVVSSRCTGIFTQAFFESLTRAILKASGSASTRLAGDGTVIEAACSRYNLLKQKALRECVQAATAALEQAPDDRAAQ</sequence>
<comment type="caution">
    <text evidence="1">The sequence shown here is derived from an EMBL/GenBank/DDBJ whole genome shotgun (WGS) entry which is preliminary data.</text>
</comment>
<keyword evidence="2" id="KW-1185">Reference proteome</keyword>
<name>A0ABV6SRE9_AZOPA</name>
<protein>
    <submittedName>
        <fullName evidence="1">Uncharacterized protein</fullName>
    </submittedName>
</protein>
<proteinExistence type="predicted"/>
<accession>A0ABV6SRE9</accession>
<evidence type="ECO:0000313" key="2">
    <source>
        <dbReference type="Proteomes" id="UP001589891"/>
    </source>
</evidence>
<organism evidence="1 2">
    <name type="scientific">Azorhizophilus paspali</name>
    <name type="common">Azotobacter paspali</name>
    <dbReference type="NCBI Taxonomy" id="69963"/>
    <lineage>
        <taxon>Bacteria</taxon>
        <taxon>Pseudomonadati</taxon>
        <taxon>Pseudomonadota</taxon>
        <taxon>Gammaproteobacteria</taxon>
        <taxon>Pseudomonadales</taxon>
        <taxon>Pseudomonadaceae</taxon>
        <taxon>Azorhizophilus</taxon>
    </lineage>
</organism>
<evidence type="ECO:0000313" key="1">
    <source>
        <dbReference type="EMBL" id="MFC0712131.1"/>
    </source>
</evidence>
<gene>
    <name evidence="1" type="ORF">ACFFGX_22170</name>
</gene>